<evidence type="ECO:0000313" key="2">
    <source>
        <dbReference type="Proteomes" id="UP000502677"/>
    </source>
</evidence>
<dbReference type="EMBL" id="CP049863">
    <property type="protein sequence ID" value="QIK62941.1"/>
    <property type="molecule type" value="Genomic_DNA"/>
</dbReference>
<organism evidence="1 2">
    <name type="scientific">Leucobacter viscericola</name>
    <dbReference type="NCBI Taxonomy" id="2714935"/>
    <lineage>
        <taxon>Bacteria</taxon>
        <taxon>Bacillati</taxon>
        <taxon>Actinomycetota</taxon>
        <taxon>Actinomycetes</taxon>
        <taxon>Micrococcales</taxon>
        <taxon>Microbacteriaceae</taxon>
        <taxon>Leucobacter</taxon>
    </lineage>
</organism>
<dbReference type="Proteomes" id="UP000502677">
    <property type="component" value="Chromosome"/>
</dbReference>
<name>A0A6G7XEZ7_9MICO</name>
<evidence type="ECO:0000313" key="1">
    <source>
        <dbReference type="EMBL" id="QIK62941.1"/>
    </source>
</evidence>
<dbReference type="KEGG" id="lvi:G7068_06825"/>
<proteinExistence type="predicted"/>
<dbReference type="AlphaFoldDB" id="A0A6G7XEZ7"/>
<accession>A0A6G7XEZ7</accession>
<gene>
    <name evidence="1" type="ORF">G7068_06825</name>
</gene>
<reference evidence="1 2" key="1">
    <citation type="submission" date="2020-03" db="EMBL/GenBank/DDBJ databases">
        <title>Leucobacter sp. nov., isolated from beetles.</title>
        <authorList>
            <person name="Hyun D.-W."/>
            <person name="Bae J.-W."/>
        </authorList>
    </citation>
    <scope>NUCLEOTIDE SEQUENCE [LARGE SCALE GENOMIC DNA]</scope>
    <source>
        <strain evidence="1 2">HDW9C</strain>
    </source>
</reference>
<keyword evidence="2" id="KW-1185">Reference proteome</keyword>
<sequence>MSAKDSAGMSFGEVEAMSMEEQFDLAGVRYTRMMELVTETQSQIYDGPWVWLGAGLGLSSGLTAMDPVEGATVHNSYYYNITRSFDPPGATGAEADLEPAAKFFASKGWQTEQSKSEDEDGKITRRELRAVTEDGYHVWYTVQANGQYNVDVWSGVYWCDDYAKLTDEVIYRIPKEKFPPPGEKQTVPGEFIEFPKWSDPKVWKAEL</sequence>
<protein>
    <submittedName>
        <fullName evidence="1">Uncharacterized protein</fullName>
    </submittedName>
</protein>
<dbReference type="RefSeq" id="WP_166290508.1">
    <property type="nucleotide sequence ID" value="NZ_CP049863.1"/>
</dbReference>